<evidence type="ECO:0000259" key="1">
    <source>
        <dbReference type="Pfam" id="PF00350"/>
    </source>
</evidence>
<dbReference type="Pfam" id="PF00350">
    <property type="entry name" value="Dynamin_N"/>
    <property type="match status" value="1"/>
</dbReference>
<dbReference type="Gene3D" id="3.40.50.300">
    <property type="entry name" value="P-loop containing nucleotide triphosphate hydrolases"/>
    <property type="match status" value="1"/>
</dbReference>
<dbReference type="InterPro" id="IPR053082">
    <property type="entry name" value="Nuclear_GTPase_SLIP-GC"/>
</dbReference>
<comment type="caution">
    <text evidence="2">The sequence shown here is derived from an EMBL/GenBank/DDBJ whole genome shotgun (WGS) entry which is preliminary data.</text>
</comment>
<dbReference type="PANTHER" id="PTHR47308">
    <property type="entry name" value="NUCLEAR GTPASE SLIP-GC"/>
    <property type="match status" value="1"/>
</dbReference>
<keyword evidence="3" id="KW-1185">Reference proteome</keyword>
<dbReference type="InterPro" id="IPR045063">
    <property type="entry name" value="Dynamin_N"/>
</dbReference>
<gene>
    <name evidence="2" type="ORF">R3I93_015753</name>
</gene>
<dbReference type="GO" id="GO:0003924">
    <property type="term" value="F:GTPase activity"/>
    <property type="evidence" value="ECO:0007669"/>
    <property type="project" value="TreeGrafter"/>
</dbReference>
<protein>
    <recommendedName>
        <fullName evidence="1">Dynamin N-terminal domain-containing protein</fullName>
    </recommendedName>
</protein>
<accession>A0AAN9CSE0</accession>
<evidence type="ECO:0000313" key="3">
    <source>
        <dbReference type="Proteomes" id="UP001364617"/>
    </source>
</evidence>
<sequence length="714" mass="81067">MASQGTKRKCDHKSSDSSIDSDMEIKFKAEQIMKRVTDTLVHTIIMHRDIISQINKMNNLSRKKATIGIFGKSGEGKSSLLNAVLGKRDLLPSGCFGACTAVVTQVEANLTDSNYIAEIELLSKEEWEKELKDLFRVLSDETEDRDGDWFEMAVEKVTALYGADADKKTLEELKKDIKFDEIETFSSINKRTISNNDCSEFASVAASYILHSDSSPGGWYWPLVKSVTFKVPDCHELLEHIVLVDIPGTGDCNKLRDDQWKSKLRECSFVWIVSAINRASTDSGPWGILKHCIEELGPGGECKSINFIWTKTDDINQVAYKRATGVGGQISGDKDQKKVCLLHRNEHAKKRVKEKFENSEIKKKFHTDDNFLNVFTVSSNAFFDHDLNLEPSETEIPKLQDELRILNKKINRELTRDYVNEAKGVLLDKDKKTVEKKVYMELEKNLKKALNKLGSRFDRIYSDLEQCLSKGVDESVQLCVASTKAMVSPNRHSDIYEGRFHKILQALCKNGGCYWSKNWDVILDLNKQLVKHLQEHIDKYFNMIFPVTGTTGKSVQEQIDKFSIIQSDSASPGSPKLHHIQNFINTEETKLKASLKRGVVDTKKDIYSSIQITIKKEMSSCYEQAAAVTGIGSMKKRQELLITTVDTIKHDMFNKAKMEMLKKFKDLKLYIMDALESGLKRSMELSLAKTSNIKLMDVSQEIEELERLAEKLSN</sequence>
<organism evidence="2 3">
    <name type="scientific">Phoxinus phoxinus</name>
    <name type="common">Eurasian minnow</name>
    <dbReference type="NCBI Taxonomy" id="58324"/>
    <lineage>
        <taxon>Eukaryota</taxon>
        <taxon>Metazoa</taxon>
        <taxon>Chordata</taxon>
        <taxon>Craniata</taxon>
        <taxon>Vertebrata</taxon>
        <taxon>Euteleostomi</taxon>
        <taxon>Actinopterygii</taxon>
        <taxon>Neopterygii</taxon>
        <taxon>Teleostei</taxon>
        <taxon>Ostariophysi</taxon>
        <taxon>Cypriniformes</taxon>
        <taxon>Leuciscidae</taxon>
        <taxon>Phoxininae</taxon>
        <taxon>Phoxinus</taxon>
    </lineage>
</organism>
<dbReference type="Proteomes" id="UP001364617">
    <property type="component" value="Unassembled WGS sequence"/>
</dbReference>
<proteinExistence type="predicted"/>
<name>A0AAN9CSE0_9TELE</name>
<dbReference type="PANTHER" id="PTHR47308:SF1">
    <property type="entry name" value="NUCLEAR GTPASE SLIP-GC"/>
    <property type="match status" value="1"/>
</dbReference>
<reference evidence="2 3" key="1">
    <citation type="submission" date="2024-02" db="EMBL/GenBank/DDBJ databases">
        <title>Chromosome-level genome assembly of the Eurasian Minnow (Phoxinus phoxinus).</title>
        <authorList>
            <person name="Oriowo T.O."/>
            <person name="Martin S."/>
            <person name="Stange M."/>
            <person name="Chrysostomakis Y."/>
            <person name="Brown T."/>
            <person name="Winkler S."/>
            <person name="Kukowka S."/>
            <person name="Myers E.W."/>
            <person name="Bohne A."/>
        </authorList>
    </citation>
    <scope>NUCLEOTIDE SEQUENCE [LARGE SCALE GENOMIC DNA]</scope>
    <source>
        <strain evidence="2">ZFMK-TIS-60720</strain>
        <tissue evidence="2">Whole Organism</tissue>
    </source>
</reference>
<dbReference type="SUPFAM" id="SSF52540">
    <property type="entry name" value="P-loop containing nucleoside triphosphate hydrolases"/>
    <property type="match status" value="1"/>
</dbReference>
<dbReference type="EMBL" id="JAYKXH010000016">
    <property type="protein sequence ID" value="KAK7141707.1"/>
    <property type="molecule type" value="Genomic_DNA"/>
</dbReference>
<feature type="domain" description="Dynamin N-terminal" evidence="1">
    <location>
        <begin position="67"/>
        <end position="281"/>
    </location>
</feature>
<dbReference type="InterPro" id="IPR027417">
    <property type="entry name" value="P-loop_NTPase"/>
</dbReference>
<evidence type="ECO:0000313" key="2">
    <source>
        <dbReference type="EMBL" id="KAK7141707.1"/>
    </source>
</evidence>
<dbReference type="AlphaFoldDB" id="A0AAN9CSE0"/>